<dbReference type="Proteomes" id="UP000078046">
    <property type="component" value="Unassembled WGS sequence"/>
</dbReference>
<evidence type="ECO:0000256" key="2">
    <source>
        <dbReference type="ARBA" id="ARBA00022737"/>
    </source>
</evidence>
<gene>
    <name evidence="4" type="ORF">A3Q56_02743</name>
</gene>
<evidence type="ECO:0000313" key="4">
    <source>
        <dbReference type="EMBL" id="OAF69488.1"/>
    </source>
</evidence>
<dbReference type="SMART" id="SM00320">
    <property type="entry name" value="WD40"/>
    <property type="match status" value="2"/>
</dbReference>
<accession>A0A177B5D0</accession>
<organism evidence="4 5">
    <name type="scientific">Intoshia linei</name>
    <dbReference type="NCBI Taxonomy" id="1819745"/>
    <lineage>
        <taxon>Eukaryota</taxon>
        <taxon>Metazoa</taxon>
        <taxon>Spiralia</taxon>
        <taxon>Lophotrochozoa</taxon>
        <taxon>Mesozoa</taxon>
        <taxon>Orthonectida</taxon>
        <taxon>Rhopaluridae</taxon>
        <taxon>Intoshia</taxon>
    </lineage>
</organism>
<name>A0A177B5D0_9BILA</name>
<sequence>NGLINFYCNFQVAKGSWYHEAKINVIAWFDDDIFASCSLDNNVKIYKRTAKSKYLNIIGLHRNSNIIGLDFCSKDTVITAGSDACCRTIKFEFDC</sequence>
<dbReference type="AlphaFoldDB" id="A0A177B5D0"/>
<keyword evidence="2" id="KW-0677">Repeat</keyword>
<feature type="non-terminal residue" evidence="4">
    <location>
        <position position="1"/>
    </location>
</feature>
<evidence type="ECO:0000256" key="3">
    <source>
        <dbReference type="ARBA" id="ARBA00038366"/>
    </source>
</evidence>
<dbReference type="GO" id="GO:0051015">
    <property type="term" value="F:actin filament binding"/>
    <property type="evidence" value="ECO:0007669"/>
    <property type="project" value="TreeGrafter"/>
</dbReference>
<dbReference type="InterPro" id="IPR036322">
    <property type="entry name" value="WD40_repeat_dom_sf"/>
</dbReference>
<dbReference type="PANTHER" id="PTHR19856:SF0">
    <property type="entry name" value="WD REPEAT-CONTAINING PROTEIN 1"/>
    <property type="match status" value="1"/>
</dbReference>
<dbReference type="GO" id="GO:0040011">
    <property type="term" value="P:locomotion"/>
    <property type="evidence" value="ECO:0007669"/>
    <property type="project" value="TreeGrafter"/>
</dbReference>
<comment type="similarity">
    <text evidence="3">Belongs to the WD repeat AIP1 family.</text>
</comment>
<evidence type="ECO:0000313" key="5">
    <source>
        <dbReference type="Proteomes" id="UP000078046"/>
    </source>
</evidence>
<dbReference type="PANTHER" id="PTHR19856">
    <property type="entry name" value="WD-REPEATCONTAINING PROTEIN WDR1"/>
    <property type="match status" value="1"/>
</dbReference>
<comment type="caution">
    <text evidence="4">The sequence shown here is derived from an EMBL/GenBank/DDBJ whole genome shotgun (WGS) entry which is preliminary data.</text>
</comment>
<dbReference type="Gene3D" id="2.130.10.10">
    <property type="entry name" value="YVTN repeat-like/Quinoprotein amine dehydrogenase"/>
    <property type="match status" value="1"/>
</dbReference>
<dbReference type="SUPFAM" id="SSF50978">
    <property type="entry name" value="WD40 repeat-like"/>
    <property type="match status" value="1"/>
</dbReference>
<keyword evidence="1" id="KW-0853">WD repeat</keyword>
<dbReference type="EMBL" id="LWCA01000273">
    <property type="protein sequence ID" value="OAF69488.1"/>
    <property type="molecule type" value="Genomic_DNA"/>
</dbReference>
<reference evidence="4 5" key="1">
    <citation type="submission" date="2016-04" db="EMBL/GenBank/DDBJ databases">
        <title>The genome of Intoshia linei affirms orthonectids as highly simplified spiralians.</title>
        <authorList>
            <person name="Mikhailov K.V."/>
            <person name="Slusarev G.S."/>
            <person name="Nikitin M.A."/>
            <person name="Logacheva M.D."/>
            <person name="Penin A."/>
            <person name="Aleoshin V."/>
            <person name="Panchin Y.V."/>
        </authorList>
    </citation>
    <scope>NUCLEOTIDE SEQUENCE [LARGE SCALE GENOMIC DNA]</scope>
    <source>
        <strain evidence="4">Intl2013</strain>
        <tissue evidence="4">Whole animal</tissue>
    </source>
</reference>
<keyword evidence="5" id="KW-1185">Reference proteome</keyword>
<proteinExistence type="inferred from homology"/>
<evidence type="ECO:0000256" key="1">
    <source>
        <dbReference type="ARBA" id="ARBA00022574"/>
    </source>
</evidence>
<dbReference type="InterPro" id="IPR001680">
    <property type="entry name" value="WD40_rpt"/>
</dbReference>
<protein>
    <submittedName>
        <fullName evidence="4">Uncharacterized protein</fullName>
    </submittedName>
</protein>
<dbReference type="GO" id="GO:0030042">
    <property type="term" value="P:actin filament depolymerization"/>
    <property type="evidence" value="ECO:0007669"/>
    <property type="project" value="TreeGrafter"/>
</dbReference>
<dbReference type="InterPro" id="IPR015943">
    <property type="entry name" value="WD40/YVTN_repeat-like_dom_sf"/>
</dbReference>
<dbReference type="GO" id="GO:0030864">
    <property type="term" value="C:cortical actin cytoskeleton"/>
    <property type="evidence" value="ECO:0007669"/>
    <property type="project" value="TreeGrafter"/>
</dbReference>